<dbReference type="PRINTS" id="PR00344">
    <property type="entry name" value="BCTRLSENSOR"/>
</dbReference>
<dbReference type="SUPFAM" id="SSF55874">
    <property type="entry name" value="ATPase domain of HSP90 chaperone/DNA topoisomerase II/histidine kinase"/>
    <property type="match status" value="1"/>
</dbReference>
<dbReference type="EMBL" id="FNKK01000002">
    <property type="protein sequence ID" value="SDQ38803.1"/>
    <property type="molecule type" value="Genomic_DNA"/>
</dbReference>
<keyword evidence="11 14" id="KW-1133">Transmembrane helix</keyword>
<reference evidence="16 17" key="1">
    <citation type="submission" date="2016-10" db="EMBL/GenBank/DDBJ databases">
        <authorList>
            <person name="de Groot N.N."/>
        </authorList>
    </citation>
    <scope>NUCLEOTIDE SEQUENCE [LARGE SCALE GENOMIC DNA]</scope>
    <source>
        <strain evidence="16 17">DSM 43794</strain>
    </source>
</reference>
<dbReference type="AlphaFoldDB" id="A0A1H1AGE5"/>
<keyword evidence="5" id="KW-0597">Phosphoprotein</keyword>
<accession>A0A1H1AGE5</accession>
<keyword evidence="8" id="KW-0547">Nucleotide-binding</keyword>
<dbReference type="CDD" id="cd00130">
    <property type="entry name" value="PAS"/>
    <property type="match status" value="1"/>
</dbReference>
<dbReference type="InterPro" id="IPR039506">
    <property type="entry name" value="SPOB_a"/>
</dbReference>
<organism evidence="16 17">
    <name type="scientific">Thermostaphylospora chromogena</name>
    <dbReference type="NCBI Taxonomy" id="35622"/>
    <lineage>
        <taxon>Bacteria</taxon>
        <taxon>Bacillati</taxon>
        <taxon>Actinomycetota</taxon>
        <taxon>Actinomycetes</taxon>
        <taxon>Streptosporangiales</taxon>
        <taxon>Thermomonosporaceae</taxon>
        <taxon>Thermostaphylospora</taxon>
    </lineage>
</organism>
<keyword evidence="12" id="KW-0902">Two-component regulatory system</keyword>
<dbReference type="InterPro" id="IPR033463">
    <property type="entry name" value="sCache_3"/>
</dbReference>
<keyword evidence="7 14" id="KW-0812">Transmembrane</keyword>
<evidence type="ECO:0000256" key="5">
    <source>
        <dbReference type="ARBA" id="ARBA00022553"/>
    </source>
</evidence>
<evidence type="ECO:0000256" key="7">
    <source>
        <dbReference type="ARBA" id="ARBA00022692"/>
    </source>
</evidence>
<dbReference type="PANTHER" id="PTHR43547:SF10">
    <property type="entry name" value="SENSOR HISTIDINE KINASE DCUS"/>
    <property type="match status" value="1"/>
</dbReference>
<dbReference type="PANTHER" id="PTHR43547">
    <property type="entry name" value="TWO-COMPONENT HISTIDINE KINASE"/>
    <property type="match status" value="1"/>
</dbReference>
<dbReference type="STRING" id="35622.SAMN04489764_0485"/>
<dbReference type="Proteomes" id="UP000217103">
    <property type="component" value="Unassembled WGS sequence"/>
</dbReference>
<feature type="transmembrane region" description="Helical" evidence="14">
    <location>
        <begin position="12"/>
        <end position="34"/>
    </location>
</feature>
<dbReference type="InterPro" id="IPR036890">
    <property type="entry name" value="HATPase_C_sf"/>
</dbReference>
<evidence type="ECO:0000256" key="9">
    <source>
        <dbReference type="ARBA" id="ARBA00022777"/>
    </source>
</evidence>
<evidence type="ECO:0000256" key="2">
    <source>
        <dbReference type="ARBA" id="ARBA00004651"/>
    </source>
</evidence>
<evidence type="ECO:0000256" key="1">
    <source>
        <dbReference type="ARBA" id="ARBA00000085"/>
    </source>
</evidence>
<sequence>MVRRVINASLGTQLFLLQMVIVLMAVGGTAGVWVQHTRNQLAKQYQARALVIAESVAALPEVRRAFSAPRPELILQPIAMSVQRAAGADYVVIANRDQIRYTHPNVSLIGKRLSTDGSPVLRSGEPWTGVQTGTLGRSVRGKAPVFGADGRVIGLVSVGILEETVTEQLGDALPPLIWTVLGVLIAGSAAAALIARRVRRQTFGLEPREIAALLEQREGVLHGVKEGVLALDLTGRVTLVNDAARELLKLTEDPVGRSLAEIPLTERIRDVLSGGDPGEDRIVLRAGRVLVLNRTPVSVRGQHRGWVVTLRDRTELVRLARELDQASSATEALRAQAHEFANRMHTVVGLLELGEYEEATRYITRTTQAYSEFASDIRERVGDPTLAALLLAKSAEAAERGARLVVTADSDVAAGAVGDPQDAVLVVGNLVANALDALDGKGGTVEVHVRTDEEGLHIRVRDSGPGIMPELAEEVFRDGFTTKVAHSGPRGLGLALTRQTCRRRGGWVRVHNDGGAVFTALLPVPARTPTAPSETTDMHPADLK</sequence>
<comment type="subcellular location">
    <subcellularLocation>
        <location evidence="2">Cell membrane</location>
        <topology evidence="2">Multi-pass membrane protein</topology>
    </subcellularLocation>
</comment>
<dbReference type="Gene3D" id="3.30.450.20">
    <property type="entry name" value="PAS domain"/>
    <property type="match status" value="2"/>
</dbReference>
<keyword evidence="13 14" id="KW-0472">Membrane</keyword>
<proteinExistence type="predicted"/>
<dbReference type="InterPro" id="IPR000014">
    <property type="entry name" value="PAS"/>
</dbReference>
<dbReference type="Gene3D" id="3.30.565.10">
    <property type="entry name" value="Histidine kinase-like ATPase, C-terminal domain"/>
    <property type="match status" value="1"/>
</dbReference>
<name>A0A1H1AGE5_9ACTN</name>
<dbReference type="InterPro" id="IPR013767">
    <property type="entry name" value="PAS_fold"/>
</dbReference>
<protein>
    <recommendedName>
        <fullName evidence="3">histidine kinase</fullName>
        <ecNumber evidence="3">2.7.13.3</ecNumber>
    </recommendedName>
</protein>
<dbReference type="SUPFAM" id="SSF103190">
    <property type="entry name" value="Sensory domain-like"/>
    <property type="match status" value="1"/>
</dbReference>
<keyword evidence="6" id="KW-0808">Transferase</keyword>
<evidence type="ECO:0000256" key="12">
    <source>
        <dbReference type="ARBA" id="ARBA00023012"/>
    </source>
</evidence>
<dbReference type="Gene3D" id="1.10.287.130">
    <property type="match status" value="1"/>
</dbReference>
<dbReference type="SMART" id="SM00387">
    <property type="entry name" value="HATPase_c"/>
    <property type="match status" value="1"/>
</dbReference>
<dbReference type="InterPro" id="IPR005467">
    <property type="entry name" value="His_kinase_dom"/>
</dbReference>
<keyword evidence="4" id="KW-1003">Cell membrane</keyword>
<evidence type="ECO:0000256" key="13">
    <source>
        <dbReference type="ARBA" id="ARBA00023136"/>
    </source>
</evidence>
<dbReference type="Pfam" id="PF14689">
    <property type="entry name" value="SPOB_a"/>
    <property type="match status" value="1"/>
</dbReference>
<evidence type="ECO:0000256" key="4">
    <source>
        <dbReference type="ARBA" id="ARBA00022475"/>
    </source>
</evidence>
<feature type="domain" description="Histidine kinase" evidence="15">
    <location>
        <begin position="335"/>
        <end position="526"/>
    </location>
</feature>
<dbReference type="Pfam" id="PF00989">
    <property type="entry name" value="PAS"/>
    <property type="match status" value="1"/>
</dbReference>
<dbReference type="GO" id="GO:0000155">
    <property type="term" value="F:phosphorelay sensor kinase activity"/>
    <property type="evidence" value="ECO:0007669"/>
    <property type="project" value="InterPro"/>
</dbReference>
<dbReference type="FunFam" id="3.30.450.20:FF:000018">
    <property type="entry name" value="Sensor histidine kinase DcuS"/>
    <property type="match status" value="1"/>
</dbReference>
<evidence type="ECO:0000313" key="17">
    <source>
        <dbReference type="Proteomes" id="UP000217103"/>
    </source>
</evidence>
<dbReference type="GO" id="GO:0005524">
    <property type="term" value="F:ATP binding"/>
    <property type="evidence" value="ECO:0007669"/>
    <property type="project" value="UniProtKB-KW"/>
</dbReference>
<dbReference type="InterPro" id="IPR004358">
    <property type="entry name" value="Sig_transdc_His_kin-like_C"/>
</dbReference>
<evidence type="ECO:0000256" key="3">
    <source>
        <dbReference type="ARBA" id="ARBA00012438"/>
    </source>
</evidence>
<evidence type="ECO:0000313" key="16">
    <source>
        <dbReference type="EMBL" id="SDQ38803.1"/>
    </source>
</evidence>
<dbReference type="Pfam" id="PF02518">
    <property type="entry name" value="HATPase_c"/>
    <property type="match status" value="1"/>
</dbReference>
<evidence type="ECO:0000259" key="15">
    <source>
        <dbReference type="PROSITE" id="PS50109"/>
    </source>
</evidence>
<evidence type="ECO:0000256" key="11">
    <source>
        <dbReference type="ARBA" id="ARBA00022989"/>
    </source>
</evidence>
<dbReference type="PROSITE" id="PS50109">
    <property type="entry name" value="HIS_KIN"/>
    <property type="match status" value="1"/>
</dbReference>
<dbReference type="InterPro" id="IPR029151">
    <property type="entry name" value="Sensor-like_sf"/>
</dbReference>
<keyword evidence="10" id="KW-0067">ATP-binding</keyword>
<dbReference type="GO" id="GO:0005886">
    <property type="term" value="C:plasma membrane"/>
    <property type="evidence" value="ECO:0007669"/>
    <property type="project" value="UniProtKB-SubCell"/>
</dbReference>
<dbReference type="InterPro" id="IPR003594">
    <property type="entry name" value="HATPase_dom"/>
</dbReference>
<dbReference type="RefSeq" id="WP_242659039.1">
    <property type="nucleotide sequence ID" value="NZ_FNKK01000002.1"/>
</dbReference>
<evidence type="ECO:0000256" key="14">
    <source>
        <dbReference type="SAM" id="Phobius"/>
    </source>
</evidence>
<evidence type="ECO:0000256" key="6">
    <source>
        <dbReference type="ARBA" id="ARBA00022679"/>
    </source>
</evidence>
<comment type="catalytic activity">
    <reaction evidence="1">
        <text>ATP + protein L-histidine = ADP + protein N-phospho-L-histidine.</text>
        <dbReference type="EC" id="2.7.13.3"/>
    </reaction>
</comment>
<dbReference type="InterPro" id="IPR016120">
    <property type="entry name" value="Sig_transdc_His_kin_SpoOB"/>
</dbReference>
<dbReference type="SUPFAM" id="SSF55890">
    <property type="entry name" value="Sporulation response regulatory protein Spo0B"/>
    <property type="match status" value="1"/>
</dbReference>
<dbReference type="SUPFAM" id="SSF55785">
    <property type="entry name" value="PYP-like sensor domain (PAS domain)"/>
    <property type="match status" value="1"/>
</dbReference>
<dbReference type="EC" id="2.7.13.3" evidence="3"/>
<evidence type="ECO:0000256" key="8">
    <source>
        <dbReference type="ARBA" id="ARBA00022741"/>
    </source>
</evidence>
<keyword evidence="9 16" id="KW-0418">Kinase</keyword>
<feature type="transmembrane region" description="Helical" evidence="14">
    <location>
        <begin position="176"/>
        <end position="195"/>
    </location>
</feature>
<dbReference type="SMART" id="SM00091">
    <property type="entry name" value="PAS"/>
    <property type="match status" value="1"/>
</dbReference>
<dbReference type="Pfam" id="PF17203">
    <property type="entry name" value="sCache_3_2"/>
    <property type="match status" value="1"/>
</dbReference>
<keyword evidence="17" id="KW-1185">Reference proteome</keyword>
<dbReference type="InterPro" id="IPR035965">
    <property type="entry name" value="PAS-like_dom_sf"/>
</dbReference>
<dbReference type="GO" id="GO:0006355">
    <property type="term" value="P:regulation of DNA-templated transcription"/>
    <property type="evidence" value="ECO:0007669"/>
    <property type="project" value="InterPro"/>
</dbReference>
<evidence type="ECO:0000256" key="10">
    <source>
        <dbReference type="ARBA" id="ARBA00022840"/>
    </source>
</evidence>
<gene>
    <name evidence="16" type="ORF">SAMN04489764_0485</name>
</gene>